<dbReference type="PANTHER" id="PTHR30055">
    <property type="entry name" value="HTH-TYPE TRANSCRIPTIONAL REGULATOR RUTR"/>
    <property type="match status" value="1"/>
</dbReference>
<dbReference type="PROSITE" id="PS50977">
    <property type="entry name" value="HTH_TETR_2"/>
    <property type="match status" value="1"/>
</dbReference>
<evidence type="ECO:0000313" key="7">
    <source>
        <dbReference type="Proteomes" id="UP000467130"/>
    </source>
</evidence>
<dbReference type="RefSeq" id="WP_163793120.1">
    <property type="nucleotide sequence ID" value="NZ_AP022587.1"/>
</dbReference>
<name>A0A7I7QFY0_9MYCO</name>
<evidence type="ECO:0000259" key="5">
    <source>
        <dbReference type="PROSITE" id="PS50977"/>
    </source>
</evidence>
<keyword evidence="3" id="KW-0804">Transcription</keyword>
<dbReference type="GO" id="GO:0000976">
    <property type="term" value="F:transcription cis-regulatory region binding"/>
    <property type="evidence" value="ECO:0007669"/>
    <property type="project" value="TreeGrafter"/>
</dbReference>
<dbReference type="InterPro" id="IPR009057">
    <property type="entry name" value="Homeodomain-like_sf"/>
</dbReference>
<dbReference type="Pfam" id="PF00440">
    <property type="entry name" value="TetR_N"/>
    <property type="match status" value="1"/>
</dbReference>
<dbReference type="InterPro" id="IPR050109">
    <property type="entry name" value="HTH-type_TetR-like_transc_reg"/>
</dbReference>
<protein>
    <recommendedName>
        <fullName evidence="5">HTH tetR-type domain-containing protein</fullName>
    </recommendedName>
</protein>
<dbReference type="SUPFAM" id="SSF46689">
    <property type="entry name" value="Homeodomain-like"/>
    <property type="match status" value="1"/>
</dbReference>
<dbReference type="PANTHER" id="PTHR30055:SF234">
    <property type="entry name" value="HTH-TYPE TRANSCRIPTIONAL REGULATOR BETI"/>
    <property type="match status" value="1"/>
</dbReference>
<dbReference type="Gene3D" id="1.10.357.10">
    <property type="entry name" value="Tetracycline Repressor, domain 2"/>
    <property type="match status" value="1"/>
</dbReference>
<evidence type="ECO:0000256" key="4">
    <source>
        <dbReference type="PROSITE-ProRule" id="PRU00335"/>
    </source>
</evidence>
<dbReference type="GO" id="GO:0003700">
    <property type="term" value="F:DNA-binding transcription factor activity"/>
    <property type="evidence" value="ECO:0007669"/>
    <property type="project" value="TreeGrafter"/>
</dbReference>
<keyword evidence="1" id="KW-0805">Transcription regulation</keyword>
<keyword evidence="7" id="KW-1185">Reference proteome</keyword>
<evidence type="ECO:0000313" key="6">
    <source>
        <dbReference type="EMBL" id="BBY25092.1"/>
    </source>
</evidence>
<reference evidence="6 7" key="1">
    <citation type="journal article" date="2019" name="Emerg. Microbes Infect.">
        <title>Comprehensive subspecies identification of 175 nontuberculous mycobacteria species based on 7547 genomic profiles.</title>
        <authorList>
            <person name="Matsumoto Y."/>
            <person name="Kinjo T."/>
            <person name="Motooka D."/>
            <person name="Nabeya D."/>
            <person name="Jung N."/>
            <person name="Uechi K."/>
            <person name="Horii T."/>
            <person name="Iida T."/>
            <person name="Fujita J."/>
            <person name="Nakamura S."/>
        </authorList>
    </citation>
    <scope>NUCLEOTIDE SEQUENCE [LARGE SCALE GENOMIC DNA]</scope>
    <source>
        <strain evidence="6 7">JCM 17783</strain>
    </source>
</reference>
<proteinExistence type="predicted"/>
<dbReference type="EMBL" id="AP022587">
    <property type="protein sequence ID" value="BBY25092.1"/>
    <property type="molecule type" value="Genomic_DNA"/>
</dbReference>
<dbReference type="KEGG" id="msto:MSTO_52970"/>
<evidence type="ECO:0000256" key="3">
    <source>
        <dbReference type="ARBA" id="ARBA00023163"/>
    </source>
</evidence>
<organism evidence="6 7">
    <name type="scientific">Mycobacterium stomatepiae</name>
    <dbReference type="NCBI Taxonomy" id="470076"/>
    <lineage>
        <taxon>Bacteria</taxon>
        <taxon>Bacillati</taxon>
        <taxon>Actinomycetota</taxon>
        <taxon>Actinomycetes</taxon>
        <taxon>Mycobacteriales</taxon>
        <taxon>Mycobacteriaceae</taxon>
        <taxon>Mycobacterium</taxon>
        <taxon>Mycobacterium simiae complex</taxon>
    </lineage>
</organism>
<dbReference type="InterPro" id="IPR001647">
    <property type="entry name" value="HTH_TetR"/>
</dbReference>
<sequence>MGVSRRATRRSTEEVRGLILAAASELFDEYGYAQTSMRDIASKAGLSLSVLYRQFGSKDDLFAATLLAPFLASFEEFASAWSSQIDNPWEDEQLVREFVRDLYSNLAQHRHLLVTLLAAAEDSESSLLAKTQQGIAGSLRDLQVMAEHEAGRRNWLPAGTVAHGNSLTIAMIAGLILMQPFLAPTPDGDEEAIVDAVTRMALYGMRLALN</sequence>
<evidence type="ECO:0000256" key="1">
    <source>
        <dbReference type="ARBA" id="ARBA00023015"/>
    </source>
</evidence>
<gene>
    <name evidence="6" type="ORF">MSTO_52970</name>
</gene>
<dbReference type="AlphaFoldDB" id="A0A7I7QFY0"/>
<feature type="DNA-binding region" description="H-T-H motif" evidence="4">
    <location>
        <begin position="36"/>
        <end position="55"/>
    </location>
</feature>
<feature type="domain" description="HTH tetR-type" evidence="5">
    <location>
        <begin position="13"/>
        <end position="73"/>
    </location>
</feature>
<keyword evidence="2 4" id="KW-0238">DNA-binding</keyword>
<dbReference type="Proteomes" id="UP000467130">
    <property type="component" value="Chromosome"/>
</dbReference>
<dbReference type="PRINTS" id="PR00455">
    <property type="entry name" value="HTHTETR"/>
</dbReference>
<evidence type="ECO:0000256" key="2">
    <source>
        <dbReference type="ARBA" id="ARBA00023125"/>
    </source>
</evidence>
<accession>A0A7I7QFY0</accession>